<dbReference type="Gene3D" id="2.60.40.10">
    <property type="entry name" value="Immunoglobulins"/>
    <property type="match status" value="2"/>
</dbReference>
<dbReference type="GeneTree" id="ENSGT00940000168428"/>
<proteinExistence type="predicted"/>
<evidence type="ECO:0000256" key="1">
    <source>
        <dbReference type="ARBA" id="ARBA00004496"/>
    </source>
</evidence>
<comment type="subcellular location">
    <subcellularLocation>
        <location evidence="1">Cytoplasm</location>
    </subcellularLocation>
</comment>
<name>A0A3B3ULZ3_9TELE</name>
<protein>
    <recommendedName>
        <fullName evidence="5">Ig-like domain-containing protein</fullName>
    </recommendedName>
</protein>
<dbReference type="InterPro" id="IPR013783">
    <property type="entry name" value="Ig-like_fold"/>
</dbReference>
<evidence type="ECO:0000313" key="7">
    <source>
        <dbReference type="Proteomes" id="UP000261500"/>
    </source>
</evidence>
<dbReference type="Pfam" id="PF07679">
    <property type="entry name" value="I-set"/>
    <property type="match status" value="1"/>
</dbReference>
<dbReference type="InterPro" id="IPR052385">
    <property type="entry name" value="Obscurin/Obscurin-like_Reg"/>
</dbReference>
<dbReference type="AlphaFoldDB" id="A0A3B3ULZ3"/>
<dbReference type="InterPro" id="IPR036179">
    <property type="entry name" value="Ig-like_dom_sf"/>
</dbReference>
<reference evidence="6" key="1">
    <citation type="submission" date="2025-08" db="UniProtKB">
        <authorList>
            <consortium name="Ensembl"/>
        </authorList>
    </citation>
    <scope>IDENTIFICATION</scope>
</reference>
<dbReference type="SUPFAM" id="SSF48726">
    <property type="entry name" value="Immunoglobulin"/>
    <property type="match status" value="1"/>
</dbReference>
<sequence>MKHDECFIELYIKDLTLDDSGSYSCHAGDVETTATTPPFFKKELRSLEAEEGGAAFLQCELSKPGLSVQWKRNRLPLRASRKYEIKQDGCLFQLHINDLRLEDSGSYSCQVANKFGVTSYNGNITVVKTVHISAFTNFNQLLIDCQELIKNKAKSGQSCYLLEDAFSVVSCLPWRSDNLHRVSLIENYPAPLTALGEPVRQVSRKDSYVCFLGFKHYF</sequence>
<dbReference type="PANTHER" id="PTHR35971">
    <property type="entry name" value="SI:DKEY-31G6.6"/>
    <property type="match status" value="1"/>
</dbReference>
<dbReference type="PANTHER" id="PTHR35971:SF5">
    <property type="entry name" value="OBSCURIN LIKE CYTOSKELETAL ADAPTOR 1"/>
    <property type="match status" value="1"/>
</dbReference>
<evidence type="ECO:0000259" key="5">
    <source>
        <dbReference type="PROSITE" id="PS50835"/>
    </source>
</evidence>
<dbReference type="InterPro" id="IPR003598">
    <property type="entry name" value="Ig_sub2"/>
</dbReference>
<dbReference type="InterPro" id="IPR003599">
    <property type="entry name" value="Ig_sub"/>
</dbReference>
<feature type="domain" description="Ig-like" evidence="5">
    <location>
        <begin position="37"/>
        <end position="125"/>
    </location>
</feature>
<dbReference type="SMART" id="SM00409">
    <property type="entry name" value="IG"/>
    <property type="match status" value="1"/>
</dbReference>
<organism evidence="6 7">
    <name type="scientific">Poecilia latipinna</name>
    <name type="common">sailfin molly</name>
    <dbReference type="NCBI Taxonomy" id="48699"/>
    <lineage>
        <taxon>Eukaryota</taxon>
        <taxon>Metazoa</taxon>
        <taxon>Chordata</taxon>
        <taxon>Craniata</taxon>
        <taxon>Vertebrata</taxon>
        <taxon>Euteleostomi</taxon>
        <taxon>Actinopterygii</taxon>
        <taxon>Neopterygii</taxon>
        <taxon>Teleostei</taxon>
        <taxon>Neoteleostei</taxon>
        <taxon>Acanthomorphata</taxon>
        <taxon>Ovalentaria</taxon>
        <taxon>Atherinomorphae</taxon>
        <taxon>Cyprinodontiformes</taxon>
        <taxon>Poeciliidae</taxon>
        <taxon>Poeciliinae</taxon>
        <taxon>Poecilia</taxon>
    </lineage>
</organism>
<evidence type="ECO:0000256" key="2">
    <source>
        <dbReference type="ARBA" id="ARBA00022490"/>
    </source>
</evidence>
<dbReference type="InterPro" id="IPR007110">
    <property type="entry name" value="Ig-like_dom"/>
</dbReference>
<reference evidence="6" key="2">
    <citation type="submission" date="2025-09" db="UniProtKB">
        <authorList>
            <consortium name="Ensembl"/>
        </authorList>
    </citation>
    <scope>IDENTIFICATION</scope>
</reference>
<evidence type="ECO:0000256" key="4">
    <source>
        <dbReference type="ARBA" id="ARBA00023157"/>
    </source>
</evidence>
<evidence type="ECO:0000256" key="3">
    <source>
        <dbReference type="ARBA" id="ARBA00022553"/>
    </source>
</evidence>
<accession>A0A3B3ULZ3</accession>
<dbReference type="SMART" id="SM00408">
    <property type="entry name" value="IGc2"/>
    <property type="match status" value="1"/>
</dbReference>
<dbReference type="Proteomes" id="UP000261500">
    <property type="component" value="Unplaced"/>
</dbReference>
<dbReference type="FunFam" id="2.60.40.10:FF:000707">
    <property type="entry name" value="Obscurin, cytoskeletal calmodulin and titin-interacting RhoGEF"/>
    <property type="match status" value="1"/>
</dbReference>
<keyword evidence="4" id="KW-1015">Disulfide bond</keyword>
<dbReference type="PROSITE" id="PS50835">
    <property type="entry name" value="IG_LIKE"/>
    <property type="match status" value="1"/>
</dbReference>
<keyword evidence="7" id="KW-1185">Reference proteome</keyword>
<dbReference type="Ensembl" id="ENSPLAT00000030045.1">
    <property type="protein sequence ID" value="ENSPLAP00000013716.1"/>
    <property type="gene ID" value="ENSPLAG00000017251.1"/>
</dbReference>
<evidence type="ECO:0000313" key="6">
    <source>
        <dbReference type="Ensembl" id="ENSPLAP00000013716.1"/>
    </source>
</evidence>
<dbReference type="GO" id="GO:0005737">
    <property type="term" value="C:cytoplasm"/>
    <property type="evidence" value="ECO:0007669"/>
    <property type="project" value="UniProtKB-SubCell"/>
</dbReference>
<keyword evidence="2" id="KW-0963">Cytoplasm</keyword>
<keyword evidence="3" id="KW-0597">Phosphoprotein</keyword>
<dbReference type="InterPro" id="IPR013098">
    <property type="entry name" value="Ig_I-set"/>
</dbReference>